<dbReference type="SUPFAM" id="SSF56112">
    <property type="entry name" value="Protein kinase-like (PK-like)"/>
    <property type="match status" value="1"/>
</dbReference>
<keyword evidence="3" id="KW-1185">Reference proteome</keyword>
<gene>
    <name evidence="2" type="ORF">E4663_08265</name>
</gene>
<dbReference type="PROSITE" id="PS50011">
    <property type="entry name" value="PROTEIN_KINASE_DOM"/>
    <property type="match status" value="1"/>
</dbReference>
<dbReference type="InterPro" id="IPR000719">
    <property type="entry name" value="Prot_kinase_dom"/>
</dbReference>
<evidence type="ECO:0000259" key="1">
    <source>
        <dbReference type="PROSITE" id="PS50011"/>
    </source>
</evidence>
<dbReference type="Proteomes" id="UP000297982">
    <property type="component" value="Unassembled WGS sequence"/>
</dbReference>
<dbReference type="GO" id="GO:0005524">
    <property type="term" value="F:ATP binding"/>
    <property type="evidence" value="ECO:0007669"/>
    <property type="project" value="InterPro"/>
</dbReference>
<dbReference type="GO" id="GO:0004674">
    <property type="term" value="F:protein serine/threonine kinase activity"/>
    <property type="evidence" value="ECO:0007669"/>
    <property type="project" value="UniProtKB-KW"/>
</dbReference>
<dbReference type="InterPro" id="IPR011009">
    <property type="entry name" value="Kinase-like_dom_sf"/>
</dbReference>
<dbReference type="Gene3D" id="1.10.510.10">
    <property type="entry name" value="Transferase(Phosphotransferase) domain 1"/>
    <property type="match status" value="1"/>
</dbReference>
<dbReference type="AlphaFoldDB" id="A0A4Z0H4Y2"/>
<sequence>MVLKDYAIDQVSFQVREAHDFSWLKDLGYVFKVFDEQDSGNICFGVERDGKRKFVKYAGAKPQDYLGDAKMAVKRLKDAVPLYEELAHRNLIQYLDDFETKEGQVIVFDWFEGECLHPHWAYPPPQKYTHPESPYFKYRHLPLRKRLASFDAILTFHVFMESRGYVAIDLYDGSILYDFETGITKVCDIDFYNKGPVLNTIGEEFWGSTRSKSPEEFEKGQLINHQSNAYTLGALAYSIFGGETDRSLENWEAGEELYSVAKKATERNRSDRFSSIHRLKEEWDRRNPYL</sequence>
<accession>A0A4Z0H4Y2</accession>
<dbReference type="STRING" id="192814.GCA_900166575_01992"/>
<evidence type="ECO:0000313" key="2">
    <source>
        <dbReference type="EMBL" id="TGB04974.1"/>
    </source>
</evidence>
<dbReference type="EMBL" id="SRJC01000001">
    <property type="protein sequence ID" value="TGB04974.1"/>
    <property type="molecule type" value="Genomic_DNA"/>
</dbReference>
<name>A0A4Z0H4Y2_9BACI</name>
<organism evidence="2 3">
    <name type="scientific">Halobacillus salinus</name>
    <dbReference type="NCBI Taxonomy" id="192814"/>
    <lineage>
        <taxon>Bacteria</taxon>
        <taxon>Bacillati</taxon>
        <taxon>Bacillota</taxon>
        <taxon>Bacilli</taxon>
        <taxon>Bacillales</taxon>
        <taxon>Bacillaceae</taxon>
        <taxon>Halobacillus</taxon>
    </lineage>
</organism>
<proteinExistence type="predicted"/>
<keyword evidence="2" id="KW-0808">Transferase</keyword>
<protein>
    <submittedName>
        <fullName evidence="2">Serine/threonine protein kinase</fullName>
    </submittedName>
</protein>
<feature type="domain" description="Protein kinase" evidence="1">
    <location>
        <begin position="16"/>
        <end position="290"/>
    </location>
</feature>
<comment type="caution">
    <text evidence="2">The sequence shown here is derived from an EMBL/GenBank/DDBJ whole genome shotgun (WGS) entry which is preliminary data.</text>
</comment>
<evidence type="ECO:0000313" key="3">
    <source>
        <dbReference type="Proteomes" id="UP000297982"/>
    </source>
</evidence>
<keyword evidence="2" id="KW-0723">Serine/threonine-protein kinase</keyword>
<keyword evidence="2" id="KW-0418">Kinase</keyword>
<reference evidence="2 3" key="1">
    <citation type="journal article" date="2003" name="Int. J. Syst. Evol. Microbiol.">
        <title>Halobacillus salinus sp. nov., isolated from a salt lake on the coast of the East Sea in Korea.</title>
        <authorList>
            <person name="Yoon J.H."/>
            <person name="Kang K.H."/>
            <person name="Park Y.H."/>
        </authorList>
    </citation>
    <scope>NUCLEOTIDE SEQUENCE [LARGE SCALE GENOMIC DNA]</scope>
    <source>
        <strain evidence="2 3">HSL-3</strain>
    </source>
</reference>